<organism evidence="1 2">
    <name type="scientific">Triparma columacea</name>
    <dbReference type="NCBI Taxonomy" id="722753"/>
    <lineage>
        <taxon>Eukaryota</taxon>
        <taxon>Sar</taxon>
        <taxon>Stramenopiles</taxon>
        <taxon>Ochrophyta</taxon>
        <taxon>Bolidophyceae</taxon>
        <taxon>Parmales</taxon>
        <taxon>Triparmaceae</taxon>
        <taxon>Triparma</taxon>
    </lineage>
</organism>
<proteinExistence type="predicted"/>
<dbReference type="EMBL" id="BRYA01000182">
    <property type="protein sequence ID" value="GMI42835.1"/>
    <property type="molecule type" value="Genomic_DNA"/>
</dbReference>
<accession>A0A9W7GBP4</accession>
<evidence type="ECO:0000313" key="2">
    <source>
        <dbReference type="Proteomes" id="UP001165065"/>
    </source>
</evidence>
<evidence type="ECO:0000313" key="1">
    <source>
        <dbReference type="EMBL" id="GMI42835.1"/>
    </source>
</evidence>
<comment type="caution">
    <text evidence="1">The sequence shown here is derived from an EMBL/GenBank/DDBJ whole genome shotgun (WGS) entry which is preliminary data.</text>
</comment>
<dbReference type="Proteomes" id="UP001165065">
    <property type="component" value="Unassembled WGS sequence"/>
</dbReference>
<protein>
    <submittedName>
        <fullName evidence="1">Uncharacterized protein</fullName>
    </submittedName>
</protein>
<dbReference type="AlphaFoldDB" id="A0A9W7GBP4"/>
<gene>
    <name evidence="1" type="ORF">TrCOL_g4919</name>
</gene>
<name>A0A9W7GBP4_9STRA</name>
<reference evidence="2" key="1">
    <citation type="journal article" date="2023" name="Commun. Biol.">
        <title>Genome analysis of Parmales, the sister group of diatoms, reveals the evolutionary specialization of diatoms from phago-mixotrophs to photoautotrophs.</title>
        <authorList>
            <person name="Ban H."/>
            <person name="Sato S."/>
            <person name="Yoshikawa S."/>
            <person name="Yamada K."/>
            <person name="Nakamura Y."/>
            <person name="Ichinomiya M."/>
            <person name="Sato N."/>
            <person name="Blanc-Mathieu R."/>
            <person name="Endo H."/>
            <person name="Kuwata A."/>
            <person name="Ogata H."/>
        </authorList>
    </citation>
    <scope>NUCLEOTIDE SEQUENCE [LARGE SCALE GENOMIC DNA]</scope>
</reference>
<sequence length="478" mass="52901">MYGTLGKDDNMKERWLPYKQRVIPLTKLGGLPWEGVRRRLEEGFKVVWFKRGMGESVKENIEMGFHHLIGLSGFNRIITVDCMDVPGVERSICMKVSTLLPSLLRFAKFGAGEGDGGFVLVVKNAQMIMKHEDFNDVGEGADGGRREDDALGYTRTNGGGGWKDWRDLLEGLEGTLTGKGRVVMEVLLEDGRKKGFEEKIRAGETVVSSFDFRTQGTKPEDNMLVAKAREEGWWLPDVLRGFHKIDGKLNVTVGKVIRDFEESISGRVGGRGGEVEEARAKARRKLMKIKPSGSPSPSPSSRNHSVLFYGPPGSFKSVLLRHFSTLLSTILNLRVSPLLTTDTANQYNGQTEAKIRGKFGALAASGGIVECSDLEVKFVNGGDGEFFSWFGAFERVVQAADTREEGGGKWAPKFGRCVHVGGEDIEEGVRRLLGYLPDVNMEGWSVWRAVKFAELVKDREGDVDKALEDLSLYDLVSI</sequence>
<dbReference type="OrthoDB" id="10453035at2759"/>
<keyword evidence="2" id="KW-1185">Reference proteome</keyword>
<dbReference type="InterPro" id="IPR027417">
    <property type="entry name" value="P-loop_NTPase"/>
</dbReference>
<dbReference type="SUPFAM" id="SSF52540">
    <property type="entry name" value="P-loop containing nucleoside triphosphate hydrolases"/>
    <property type="match status" value="1"/>
</dbReference>